<dbReference type="Proteomes" id="UP000734854">
    <property type="component" value="Unassembled WGS sequence"/>
</dbReference>
<dbReference type="Gene3D" id="3.40.50.12230">
    <property type="match status" value="1"/>
</dbReference>
<dbReference type="FunFam" id="3.10.25.10:FF:000005">
    <property type="entry name" value="Methionyl-tRNA formyltransferase"/>
    <property type="match status" value="1"/>
</dbReference>
<evidence type="ECO:0000256" key="1">
    <source>
        <dbReference type="ARBA" id="ARBA00022679"/>
    </source>
</evidence>
<organism evidence="4 5">
    <name type="scientific">Zingiber officinale</name>
    <name type="common">Ginger</name>
    <name type="synonym">Amomum zingiber</name>
    <dbReference type="NCBI Taxonomy" id="94328"/>
    <lineage>
        <taxon>Eukaryota</taxon>
        <taxon>Viridiplantae</taxon>
        <taxon>Streptophyta</taxon>
        <taxon>Embryophyta</taxon>
        <taxon>Tracheophyta</taxon>
        <taxon>Spermatophyta</taxon>
        <taxon>Magnoliopsida</taxon>
        <taxon>Liliopsida</taxon>
        <taxon>Zingiberales</taxon>
        <taxon>Zingiberaceae</taxon>
        <taxon>Zingiber</taxon>
    </lineage>
</organism>
<comment type="caution">
    <text evidence="4">The sequence shown here is derived from an EMBL/GenBank/DDBJ whole genome shotgun (WGS) entry which is preliminary data.</text>
</comment>
<dbReference type="GO" id="GO:0005739">
    <property type="term" value="C:mitochondrion"/>
    <property type="evidence" value="ECO:0007669"/>
    <property type="project" value="TreeGrafter"/>
</dbReference>
<dbReference type="InterPro" id="IPR044135">
    <property type="entry name" value="Met-tRNA-FMT_C"/>
</dbReference>
<feature type="domain" description="Formyl transferase C-terminal" evidence="3">
    <location>
        <begin position="140"/>
        <end position="247"/>
    </location>
</feature>
<dbReference type="EMBL" id="JACMSC010000003">
    <property type="protein sequence ID" value="KAG6527720.1"/>
    <property type="molecule type" value="Genomic_DNA"/>
</dbReference>
<dbReference type="PANTHER" id="PTHR11138">
    <property type="entry name" value="METHIONYL-TRNA FORMYLTRANSFERASE"/>
    <property type="match status" value="1"/>
</dbReference>
<accession>A0A8J5LP04</accession>
<keyword evidence="2" id="KW-0648">Protein biosynthesis</keyword>
<evidence type="ECO:0000256" key="2">
    <source>
        <dbReference type="ARBA" id="ARBA00022917"/>
    </source>
</evidence>
<dbReference type="Pfam" id="PF02911">
    <property type="entry name" value="Formyl_trans_C"/>
    <property type="match status" value="1"/>
</dbReference>
<proteinExistence type="predicted"/>
<keyword evidence="5" id="KW-1185">Reference proteome</keyword>
<sequence>MDRHPPLGVCLSNPRVPGARLFVTTLGVAKLPATPLGSPRWRPVVPLPTAVPMLCQVECPSSDGLLELGRWLSHTEHTPKTSGLQAWAYHTGFKLEDLGCDWDLKPGSGLLLRELPHILDGIAKLKAQPQDHSKASLAPKLTNDESCLSFDQDAKTIHNKVRAFADWPGTRAKFQVIDMNGNANVVEIKITTTRISDATDVDGGGNEIIYSRSALLVPCAGDSWLEVLELQPPGKKVMSARDFWNGLRGQRLKLPQKALSHI</sequence>
<dbReference type="AlphaFoldDB" id="A0A8J5LP04"/>
<protein>
    <recommendedName>
        <fullName evidence="3">Formyl transferase C-terminal domain-containing protein</fullName>
    </recommendedName>
</protein>
<dbReference type="InterPro" id="IPR005793">
    <property type="entry name" value="Formyl_trans_C"/>
</dbReference>
<reference evidence="4 5" key="1">
    <citation type="submission" date="2020-08" db="EMBL/GenBank/DDBJ databases">
        <title>Plant Genome Project.</title>
        <authorList>
            <person name="Zhang R.-G."/>
        </authorList>
    </citation>
    <scope>NUCLEOTIDE SEQUENCE [LARGE SCALE GENOMIC DNA]</scope>
    <source>
        <tissue evidence="4">Rhizome</tissue>
    </source>
</reference>
<dbReference type="PANTHER" id="PTHR11138:SF5">
    <property type="entry name" value="METHIONYL-TRNA FORMYLTRANSFERASE, MITOCHONDRIAL"/>
    <property type="match status" value="1"/>
</dbReference>
<dbReference type="InterPro" id="IPR011034">
    <property type="entry name" value="Formyl_transferase-like_C_sf"/>
</dbReference>
<gene>
    <name evidence="4" type="ORF">ZIOFF_009846</name>
</gene>
<keyword evidence="1" id="KW-0808">Transferase</keyword>
<evidence type="ECO:0000259" key="3">
    <source>
        <dbReference type="Pfam" id="PF02911"/>
    </source>
</evidence>
<dbReference type="SUPFAM" id="SSF50486">
    <property type="entry name" value="FMT C-terminal domain-like"/>
    <property type="match status" value="1"/>
</dbReference>
<dbReference type="GO" id="GO:0004479">
    <property type="term" value="F:methionyl-tRNA formyltransferase activity"/>
    <property type="evidence" value="ECO:0007669"/>
    <property type="project" value="TreeGrafter"/>
</dbReference>
<name>A0A8J5LP04_ZINOF</name>
<evidence type="ECO:0000313" key="5">
    <source>
        <dbReference type="Proteomes" id="UP000734854"/>
    </source>
</evidence>
<dbReference type="CDD" id="cd08704">
    <property type="entry name" value="Met_tRNA_FMT_C"/>
    <property type="match status" value="1"/>
</dbReference>
<evidence type="ECO:0000313" key="4">
    <source>
        <dbReference type="EMBL" id="KAG6527720.1"/>
    </source>
</evidence>